<keyword evidence="1" id="KW-0812">Transmembrane</keyword>
<protein>
    <recommendedName>
        <fullName evidence="3">SGNH/GDSL hydrolase family protein</fullName>
    </recommendedName>
</protein>
<feature type="transmembrane region" description="Helical" evidence="1">
    <location>
        <begin position="7"/>
        <end position="30"/>
    </location>
</feature>
<name>A0A5J4SPD6_9ZZZZ</name>
<comment type="caution">
    <text evidence="2">The sequence shown here is derived from an EMBL/GenBank/DDBJ whole genome shotgun (WGS) entry which is preliminary data.</text>
</comment>
<gene>
    <name evidence="2" type="ORF">EZS27_004458</name>
</gene>
<evidence type="ECO:0008006" key="3">
    <source>
        <dbReference type="Google" id="ProtNLM"/>
    </source>
</evidence>
<evidence type="ECO:0000256" key="1">
    <source>
        <dbReference type="SAM" id="Phobius"/>
    </source>
</evidence>
<keyword evidence="1" id="KW-1133">Transmembrane helix</keyword>
<dbReference type="AlphaFoldDB" id="A0A5J4SPD6"/>
<sequence>MKKFISQVGIFISITSIVILIMVVTTIAIMKQASFKIDTNKNILILGSCFTEISIDDRIFERSANLSQTGTAYIYSYCKLKKVLEINSHIDTVLVSFQYGELSKSGEDIWIMSSEFMFPKVAFYISLLGKEEFAVYKDKGALFQAILQTPVRNVNAVIKYFRKGNNNYTYKDLRVGSYLRLDRDRLQVEMEIWEKNKDKKRNEEESPLQKRYLQKIANLCNEHNVKLILVNTPVYQSKKYDDNVDKLYEYRNKYLRQADLFDYSNFSLPDSCRGDIAHLNYKGAKIFSEYLQAHFHEDAKACADAKKQFYQYNSKE</sequence>
<accession>A0A5J4SPD6</accession>
<proteinExistence type="predicted"/>
<keyword evidence="1" id="KW-0472">Membrane</keyword>
<dbReference type="EMBL" id="SNRY01000077">
    <property type="protein sequence ID" value="KAA6348109.1"/>
    <property type="molecule type" value="Genomic_DNA"/>
</dbReference>
<reference evidence="2" key="1">
    <citation type="submission" date="2019-03" db="EMBL/GenBank/DDBJ databases">
        <title>Single cell metagenomics reveals metabolic interactions within the superorganism composed of flagellate Streblomastix strix and complex community of Bacteroidetes bacteria on its surface.</title>
        <authorList>
            <person name="Treitli S.C."/>
            <person name="Kolisko M."/>
            <person name="Husnik F."/>
            <person name="Keeling P."/>
            <person name="Hampl V."/>
        </authorList>
    </citation>
    <scope>NUCLEOTIDE SEQUENCE</scope>
    <source>
        <strain evidence="2">STM</strain>
    </source>
</reference>
<evidence type="ECO:0000313" key="2">
    <source>
        <dbReference type="EMBL" id="KAA6348109.1"/>
    </source>
</evidence>
<organism evidence="2">
    <name type="scientific">termite gut metagenome</name>
    <dbReference type="NCBI Taxonomy" id="433724"/>
    <lineage>
        <taxon>unclassified sequences</taxon>
        <taxon>metagenomes</taxon>
        <taxon>organismal metagenomes</taxon>
    </lineage>
</organism>